<name>A0A8S9WR33_APOLU</name>
<keyword evidence="3" id="KW-1185">Reference proteome</keyword>
<evidence type="ECO:0000313" key="3">
    <source>
        <dbReference type="Proteomes" id="UP000466442"/>
    </source>
</evidence>
<dbReference type="PANTHER" id="PTHR10773:SF19">
    <property type="match status" value="1"/>
</dbReference>
<accession>A0A8S9WR33</accession>
<proteinExistence type="predicted"/>
<reference evidence="2" key="1">
    <citation type="journal article" date="2021" name="Mol. Ecol. Resour.">
        <title>Apolygus lucorum genome provides insights into omnivorousness and mesophyll feeding.</title>
        <authorList>
            <person name="Liu Y."/>
            <person name="Liu H."/>
            <person name="Wang H."/>
            <person name="Huang T."/>
            <person name="Liu B."/>
            <person name="Yang B."/>
            <person name="Yin L."/>
            <person name="Li B."/>
            <person name="Zhang Y."/>
            <person name="Zhang S."/>
            <person name="Jiang F."/>
            <person name="Zhang X."/>
            <person name="Ren Y."/>
            <person name="Wang B."/>
            <person name="Wang S."/>
            <person name="Lu Y."/>
            <person name="Wu K."/>
            <person name="Fan W."/>
            <person name="Wang G."/>
        </authorList>
    </citation>
    <scope>NUCLEOTIDE SEQUENCE</scope>
    <source>
        <strain evidence="2">12Hb</strain>
    </source>
</reference>
<feature type="compositionally biased region" description="Pro residues" evidence="1">
    <location>
        <begin position="44"/>
        <end position="57"/>
    </location>
</feature>
<evidence type="ECO:0000256" key="1">
    <source>
        <dbReference type="SAM" id="MobiDB-lite"/>
    </source>
</evidence>
<dbReference type="EMBL" id="WIXP02000015">
    <property type="protein sequence ID" value="KAF6199192.1"/>
    <property type="molecule type" value="Genomic_DNA"/>
</dbReference>
<comment type="caution">
    <text evidence="2">The sequence shown here is derived from an EMBL/GenBank/DDBJ whole genome shotgun (WGS) entry which is preliminary data.</text>
</comment>
<dbReference type="OrthoDB" id="6630129at2759"/>
<protein>
    <submittedName>
        <fullName evidence="2">Uncharacterized protein</fullName>
    </submittedName>
</protein>
<sequence length="663" mass="75636">MFSALHLLRSYNQYLGPLQVSGDPESTRHNETSEVSPLVSSPLFLPPPPYPYSPPVLPFQQPDLKSGPSGAEDDDYEESQGMFTFDEICDAVIKDGHHVSTLPTEVSPENVIIDEVGWELEGTYELPIIETSNIGKEEATISDNEFTSLQPVTGGFPEMAAPHEDFTEDFHSILEADNVSYQNMVVSSSIEVPFKAALPCDRDDDSTQAGIECSSLPEIVNHSGLTSVLRERNPVTISKSASKQQSKMNRVLGQPYIGFRRKDKGSTKKIMHDVDREGRKMGPPCESLMCRKWAKRSCELVTQSDREVIFNDFWKKMTSWEEKKTYVCSTVSIEPTKQKTVNGKPSRRTSSYFYNLKIQDRRFPVCRAMYLSTLGLKRAELHYWLSNFQLHNVPSGRGLQSHLFNRVQQESPEDFLPLQHVPQPAEKLSKIEFKQAMDYLNRFLDALPTLPSHYCRKSSNKLYLQTDIRSWSQLYEIYKARCVEDNAKLVSKFSFRRIRKGKNIDIHQPKKDRCDVCCSFELGHISQEIYDAHQLNKESARQEKENDKAKAMKGSCHVLCFDLMMVQPLPRLKAASAYYKLKLTAHCYTVYNMKTHDCMAYWFDETQATLNATTFASCLRDYLEELLDECCLNLGLVSDDPSVERSVLLTYSLRIVSQKPDAV</sequence>
<gene>
    <name evidence="2" type="ORF">GE061_007217</name>
</gene>
<organism evidence="2 3">
    <name type="scientific">Apolygus lucorum</name>
    <name type="common">Small green plant bug</name>
    <name type="synonym">Lygocoris lucorum</name>
    <dbReference type="NCBI Taxonomy" id="248454"/>
    <lineage>
        <taxon>Eukaryota</taxon>
        <taxon>Metazoa</taxon>
        <taxon>Ecdysozoa</taxon>
        <taxon>Arthropoda</taxon>
        <taxon>Hexapoda</taxon>
        <taxon>Insecta</taxon>
        <taxon>Pterygota</taxon>
        <taxon>Neoptera</taxon>
        <taxon>Paraneoptera</taxon>
        <taxon>Hemiptera</taxon>
        <taxon>Heteroptera</taxon>
        <taxon>Panheteroptera</taxon>
        <taxon>Cimicomorpha</taxon>
        <taxon>Miridae</taxon>
        <taxon>Mirini</taxon>
        <taxon>Apolygus</taxon>
    </lineage>
</organism>
<dbReference type="Proteomes" id="UP000466442">
    <property type="component" value="Unassembled WGS sequence"/>
</dbReference>
<dbReference type="AlphaFoldDB" id="A0A8S9WR33"/>
<feature type="region of interest" description="Disordered" evidence="1">
    <location>
        <begin position="16"/>
        <end position="76"/>
    </location>
</feature>
<dbReference type="PANTHER" id="PTHR10773">
    <property type="entry name" value="DNA-DIRECTED RNA POLYMERASES I, II, AND III SUBUNIT RPABC2"/>
    <property type="match status" value="1"/>
</dbReference>
<evidence type="ECO:0000313" key="2">
    <source>
        <dbReference type="EMBL" id="KAF6199192.1"/>
    </source>
</evidence>